<gene>
    <name evidence="1" type="ORF">FHU41_002468</name>
</gene>
<dbReference type="AlphaFoldDB" id="A0A7Y9LV67"/>
<dbReference type="InterPro" id="IPR029058">
    <property type="entry name" value="AB_hydrolase_fold"/>
</dbReference>
<dbReference type="Gene3D" id="3.40.50.1820">
    <property type="entry name" value="alpha/beta hydrolase"/>
    <property type="match status" value="2"/>
</dbReference>
<comment type="caution">
    <text evidence="1">The sequence shown here is derived from an EMBL/GenBank/DDBJ whole genome shotgun (WGS) entry which is preliminary data.</text>
</comment>
<keyword evidence="2" id="KW-1185">Reference proteome</keyword>
<accession>A0A7Y9LV67</accession>
<evidence type="ECO:0000313" key="2">
    <source>
        <dbReference type="Proteomes" id="UP000521748"/>
    </source>
</evidence>
<sequence length="549" mass="59887">MTELGVASWIPLPDRSLYSWVHRPQNGEAKGAVVIAPPLAREQVISYRTLRMLAIELARQGWVAIRFAWTGTGESAEMPEGADPAALWKEDLAAVTEFAGTLVGTDRVHAIGLRAGAALLAATEAPLQSRLLWEPVGGKIFLRQQSMLRNVSLDLATVPSTVGTELGGTIYLPHQAKSLASVVDPAKLPADALPTGSRVVIERDQVVARKIYAVASLFATVPPESLQRLIELLPGTAESRPVPEWTPVLQSEVKVPGFDQAVIEEILEVGTNKLPGVLSRPLQELPEGSETVLLVPASAEPKDGVTALWVLSARRLAAQGVPTIRTERRGSGDLGCPDAVRDPNPYTAEAVNDIEQSATWLHKRFGGPVTGVGLCAGAWLVGMASEHSPIDRVLMLNNVAWRDHLGYYHRIYNELDVEEILAGERRLVEGTEVKTFKSRVKTLLRHFGPYQVWLALGRRGMINVPEVLMEISSRQAELIMHVGGDDHGLFAMERGEQGLKRLQKSGRKVELNVDPSMDHALLGYTSRVKAIEIIERTLLQHPAEPSAVR</sequence>
<keyword evidence="1" id="KW-0378">Hydrolase</keyword>
<evidence type="ECO:0000313" key="1">
    <source>
        <dbReference type="EMBL" id="NYE96218.1"/>
    </source>
</evidence>
<dbReference type="GO" id="GO:0016787">
    <property type="term" value="F:hydrolase activity"/>
    <property type="evidence" value="ECO:0007669"/>
    <property type="project" value="UniProtKB-KW"/>
</dbReference>
<dbReference type="EMBL" id="JACBYQ010000002">
    <property type="protein sequence ID" value="NYE96218.1"/>
    <property type="molecule type" value="Genomic_DNA"/>
</dbReference>
<proteinExistence type="predicted"/>
<dbReference type="SUPFAM" id="SSF53474">
    <property type="entry name" value="alpha/beta-Hydrolases"/>
    <property type="match status" value="2"/>
</dbReference>
<dbReference type="RefSeq" id="WP_179389904.1">
    <property type="nucleotide sequence ID" value="NZ_JACBYQ010000002.1"/>
</dbReference>
<dbReference type="Proteomes" id="UP000521748">
    <property type="component" value="Unassembled WGS sequence"/>
</dbReference>
<name>A0A7Y9LV67_9MICC</name>
<organism evidence="1 2">
    <name type="scientific">Psychromicrobium silvestre</name>
    <dbReference type="NCBI Taxonomy" id="1645614"/>
    <lineage>
        <taxon>Bacteria</taxon>
        <taxon>Bacillati</taxon>
        <taxon>Actinomycetota</taxon>
        <taxon>Actinomycetes</taxon>
        <taxon>Micrococcales</taxon>
        <taxon>Micrococcaceae</taxon>
        <taxon>Psychromicrobium</taxon>
    </lineage>
</organism>
<protein>
    <submittedName>
        <fullName evidence="1">Putative alpha/beta hydrolase</fullName>
    </submittedName>
</protein>
<reference evidence="1 2" key="1">
    <citation type="submission" date="2020-07" db="EMBL/GenBank/DDBJ databases">
        <title>Sequencing the genomes of 1000 actinobacteria strains.</title>
        <authorList>
            <person name="Klenk H.-P."/>
        </authorList>
    </citation>
    <scope>NUCLEOTIDE SEQUENCE [LARGE SCALE GENOMIC DNA]</scope>
    <source>
        <strain evidence="1 2">DSM 102047</strain>
    </source>
</reference>